<feature type="transmembrane region" description="Helical" evidence="1">
    <location>
        <begin position="120"/>
        <end position="150"/>
    </location>
</feature>
<dbReference type="EMBL" id="CP048882">
    <property type="protein sequence ID" value="QPP09792.1"/>
    <property type="molecule type" value="Genomic_DNA"/>
</dbReference>
<dbReference type="AlphaFoldDB" id="A0A7T1WV24"/>
<keyword evidence="3" id="KW-1185">Reference proteome</keyword>
<keyword evidence="1" id="KW-0812">Transmembrane</keyword>
<name>A0A7T1WV24_9ACTN</name>
<keyword evidence="1" id="KW-0472">Membrane</keyword>
<evidence type="ECO:0000313" key="2">
    <source>
        <dbReference type="EMBL" id="QPP09792.1"/>
    </source>
</evidence>
<sequence length="287" mass="29492">MLNVPVVLLVSVPIVAGLLLLLIPTRTPATDPPGSTPPQPRRIAYWRRGSLVAGLVAAAALTQLSTGGNDVAAFLAGPALGVCVLAGCLAGELWLPAPKAPVRAAALRHRRVRDYFPRRLVIRLAALTVLLAGMLTLTHLHFAGISAAGWVCGNRHSLVLYMSDGLGFSYAMPVLVALGVGAVLSFLALRRIAGRPPLDSEPDALDADERQRQTSARAVIFAWGAAVSATLAAGALAPGGVLDGFCPTSSADLPSILATLSGAAGIICLVQFLVQLVRIPGGSKAAG</sequence>
<feature type="transmembrane region" description="Helical" evidence="1">
    <location>
        <begin position="71"/>
        <end position="95"/>
    </location>
</feature>
<dbReference type="RefSeq" id="WP_197353556.1">
    <property type="nucleotide sequence ID" value="NZ_CP048882.1"/>
</dbReference>
<feature type="transmembrane region" description="Helical" evidence="1">
    <location>
        <begin position="220"/>
        <end position="241"/>
    </location>
</feature>
<accession>A0A7T1WV24</accession>
<keyword evidence="1" id="KW-1133">Transmembrane helix</keyword>
<evidence type="ECO:0000313" key="3">
    <source>
        <dbReference type="Proteomes" id="UP000595046"/>
    </source>
</evidence>
<reference evidence="3" key="1">
    <citation type="submission" date="2020-02" db="EMBL/GenBank/DDBJ databases">
        <title>Streptomyces sp. ASO4wet.</title>
        <authorList>
            <person name="Risdian C."/>
            <person name="Landwehr W."/>
            <person name="Schupp P."/>
            <person name="Wink J."/>
        </authorList>
    </citation>
    <scope>NUCLEOTIDE SEQUENCE [LARGE SCALE GENOMIC DNA]</scope>
    <source>
        <strain evidence="3">ASO4wet</strain>
    </source>
</reference>
<protein>
    <submittedName>
        <fullName evidence="2">Uncharacterized protein</fullName>
    </submittedName>
</protein>
<feature type="transmembrane region" description="Helical" evidence="1">
    <location>
        <begin position="253"/>
        <end position="274"/>
    </location>
</feature>
<gene>
    <name evidence="2" type="ORF">G4Z16_29045</name>
</gene>
<proteinExistence type="predicted"/>
<organism evidence="2 3">
    <name type="scientific">Streptomyces bathyalis</name>
    <dbReference type="NCBI Taxonomy" id="2710756"/>
    <lineage>
        <taxon>Bacteria</taxon>
        <taxon>Bacillati</taxon>
        <taxon>Actinomycetota</taxon>
        <taxon>Actinomycetes</taxon>
        <taxon>Kitasatosporales</taxon>
        <taxon>Streptomycetaceae</taxon>
        <taxon>Streptomyces</taxon>
    </lineage>
</organism>
<feature type="transmembrane region" description="Helical" evidence="1">
    <location>
        <begin position="45"/>
        <end position="65"/>
    </location>
</feature>
<feature type="transmembrane region" description="Helical" evidence="1">
    <location>
        <begin position="6"/>
        <end position="24"/>
    </location>
</feature>
<dbReference type="Proteomes" id="UP000595046">
    <property type="component" value="Chromosome"/>
</dbReference>
<evidence type="ECO:0000256" key="1">
    <source>
        <dbReference type="SAM" id="Phobius"/>
    </source>
</evidence>
<feature type="transmembrane region" description="Helical" evidence="1">
    <location>
        <begin position="170"/>
        <end position="189"/>
    </location>
</feature>
<dbReference type="KEGG" id="sbat:G4Z16_29045"/>